<dbReference type="Gene3D" id="3.30.1450.10">
    <property type="match status" value="1"/>
</dbReference>
<feature type="signal peptide" evidence="2">
    <location>
        <begin position="1"/>
        <end position="18"/>
    </location>
</feature>
<dbReference type="RefSeq" id="WP_207381396.1">
    <property type="nucleotide sequence ID" value="NZ_CP071502.1"/>
</dbReference>
<dbReference type="EMBL" id="CP071502">
    <property type="protein sequence ID" value="QSX38286.1"/>
    <property type="molecule type" value="Genomic_DNA"/>
</dbReference>
<accession>A0ABX7R662</accession>
<protein>
    <submittedName>
        <fullName evidence="3">DUF3192 domain-containing protein</fullName>
    </submittedName>
</protein>
<evidence type="ECO:0000313" key="4">
    <source>
        <dbReference type="Proteomes" id="UP000663207"/>
    </source>
</evidence>
<evidence type="ECO:0000256" key="2">
    <source>
        <dbReference type="SAM" id="SignalP"/>
    </source>
</evidence>
<sequence>MKAAYCAVLLVASIGLSGCVVNLSDGDRDWSSSHWQKVEQQNRENLARLDLGMSKDQVLTLMGKADFNEAYVKEGKQIQVLFYRTQRTDKDGNTTKDECTPVVISDNKLVGWGSTAYALI</sequence>
<dbReference type="PROSITE" id="PS51257">
    <property type="entry name" value="PROKAR_LIPOPROTEIN"/>
    <property type="match status" value="1"/>
</dbReference>
<keyword evidence="4" id="KW-1185">Reference proteome</keyword>
<organism evidence="3 4">
    <name type="scientific">Shewanella sedimentimangrovi</name>
    <dbReference type="NCBI Taxonomy" id="2814293"/>
    <lineage>
        <taxon>Bacteria</taxon>
        <taxon>Pseudomonadati</taxon>
        <taxon>Pseudomonadota</taxon>
        <taxon>Gammaproteobacteria</taxon>
        <taxon>Alteromonadales</taxon>
        <taxon>Shewanellaceae</taxon>
        <taxon>Shewanella</taxon>
    </lineage>
</organism>
<gene>
    <name evidence="3" type="ORF">JYB85_05525</name>
</gene>
<proteinExistence type="predicted"/>
<feature type="chain" id="PRO_5046719833" evidence="2">
    <location>
        <begin position="19"/>
        <end position="120"/>
    </location>
</feature>
<reference evidence="3 4" key="1">
    <citation type="submission" date="2021-03" db="EMBL/GenBank/DDBJ databases">
        <title>Novel species identification of genus Shewanella.</title>
        <authorList>
            <person name="Liu G."/>
            <person name="Zhang Q."/>
        </authorList>
    </citation>
    <scope>NUCLEOTIDE SEQUENCE [LARGE SCALE GENOMIC DNA]</scope>
    <source>
        <strain evidence="3 4">FJAT-52962</strain>
    </source>
</reference>
<evidence type="ECO:0000256" key="1">
    <source>
        <dbReference type="ARBA" id="ARBA00022729"/>
    </source>
</evidence>
<dbReference type="Pfam" id="PF11399">
    <property type="entry name" value="DUF3192"/>
    <property type="match status" value="1"/>
</dbReference>
<evidence type="ECO:0000313" key="3">
    <source>
        <dbReference type="EMBL" id="QSX38286.1"/>
    </source>
</evidence>
<name>A0ABX7R662_9GAMM</name>
<dbReference type="Proteomes" id="UP000663207">
    <property type="component" value="Chromosome"/>
</dbReference>
<dbReference type="InterPro" id="IPR021534">
    <property type="entry name" value="DUF3192"/>
</dbReference>
<keyword evidence="1 2" id="KW-0732">Signal</keyword>
<dbReference type="InterPro" id="IPR037873">
    <property type="entry name" value="BamE-like"/>
</dbReference>